<evidence type="ECO:0000313" key="2">
    <source>
        <dbReference type="Proteomes" id="UP000179807"/>
    </source>
</evidence>
<dbReference type="EMBL" id="MLAK01000583">
    <property type="protein sequence ID" value="OHT11600.1"/>
    <property type="molecule type" value="Genomic_DNA"/>
</dbReference>
<dbReference type="VEuPathDB" id="TrichDB:TRFO_18852"/>
<proteinExistence type="predicted"/>
<dbReference type="RefSeq" id="XP_068364736.1">
    <property type="nucleotide sequence ID" value="XM_068500425.1"/>
</dbReference>
<gene>
    <name evidence="1" type="ORF">TRFO_18852</name>
</gene>
<keyword evidence="2" id="KW-1185">Reference proteome</keyword>
<dbReference type="SUPFAM" id="SSF48371">
    <property type="entry name" value="ARM repeat"/>
    <property type="match status" value="1"/>
</dbReference>
<sequence length="853" mass="98795">MNPTPILNEFVNWAVLSNSGSIEEQNQANSFLRFFKLNPNNLDTILEVIRTPSLPEYAYWYASIILRDRIRHPLDNILFSKSSEIFMTLQNAIINQQRDYPKMYYIQYLINFGDLLIITKNIVQLPSNIIRPIQNFFYYQLNVSISCPYFYSFYTESEAKNLASDMLEMTNLYVTSLANERIDLKVNAEWLKLLKFLLSENINFDFGTILSTVEYALQFPSIYEDLVEFMDQELLIYESMIETELNQELFHFLISLVKHVIIFSNKLIETDQKALLLVLWTRAIDFPVYTLTDLMQDGNEFLMVFLNSYMRAVCELRKTSIQSSIDLVGKTQHILINFFDMTESFVEFLKNFFLLLINLSNQSTGWNYAISQISNIIYTMIPEICGTILMSHEPVPGIFFMISVLKQLPEELIKCKLQQLFTLETFPEIGIAVIRKHFKLAITMFGPLVYQIFDLNGAIASSLFHQYAVLLENIFKFYLDCFNICDHRVISFFQRALISNIDFFNIENYHDALDIYLSIISHVNDDSARTELCSFLKKVTFDFCQCIINQALSGNPNFTQLLGIFNQGVHKYEDRIDIIKYTIVSAVSECLPDEILLTLPIEGHQTFVSLAADIFQPNFLSFLPDGIIQKYLGYIFNCFNNKFFICEHFFLLTNLFKCGGYLPPEFLNAVLTAYCQSAIIDNNIIQSIGSHLKNVLPRYKALTGNEIWKYVPLNLLMIMITSNMRQIIKSCFKIIKIMISSEEKPPNFCFFCNIVLIIGFFITIPSDLFDKAISLIIKLNPTEETLKFAIQHISSRCESINTLLELLLSAILSICNNDYDRGKLHITQFSTCVKILNDQQIECFKLLVIDTMH</sequence>
<accession>A0A1J4KKY1</accession>
<dbReference type="AlphaFoldDB" id="A0A1J4KKY1"/>
<evidence type="ECO:0008006" key="3">
    <source>
        <dbReference type="Google" id="ProtNLM"/>
    </source>
</evidence>
<dbReference type="GeneID" id="94835129"/>
<dbReference type="Proteomes" id="UP000179807">
    <property type="component" value="Unassembled WGS sequence"/>
</dbReference>
<comment type="caution">
    <text evidence="1">The sequence shown here is derived from an EMBL/GenBank/DDBJ whole genome shotgun (WGS) entry which is preliminary data.</text>
</comment>
<dbReference type="InterPro" id="IPR016024">
    <property type="entry name" value="ARM-type_fold"/>
</dbReference>
<name>A0A1J4KKY1_9EUKA</name>
<evidence type="ECO:0000313" key="1">
    <source>
        <dbReference type="EMBL" id="OHT11600.1"/>
    </source>
</evidence>
<protein>
    <recommendedName>
        <fullName evidence="3">Importin N-terminal domain-containing protein</fullName>
    </recommendedName>
</protein>
<organism evidence="1 2">
    <name type="scientific">Tritrichomonas foetus</name>
    <dbReference type="NCBI Taxonomy" id="1144522"/>
    <lineage>
        <taxon>Eukaryota</taxon>
        <taxon>Metamonada</taxon>
        <taxon>Parabasalia</taxon>
        <taxon>Tritrichomonadida</taxon>
        <taxon>Tritrichomonadidae</taxon>
        <taxon>Tritrichomonas</taxon>
    </lineage>
</organism>
<reference evidence="1" key="1">
    <citation type="submission" date="2016-10" db="EMBL/GenBank/DDBJ databases">
        <authorList>
            <person name="Benchimol M."/>
            <person name="Almeida L.G."/>
            <person name="Vasconcelos A.T."/>
            <person name="Perreira-Neves A."/>
            <person name="Rosa I.A."/>
            <person name="Tasca T."/>
            <person name="Bogo M.R."/>
            <person name="de Souza W."/>
        </authorList>
    </citation>
    <scope>NUCLEOTIDE SEQUENCE [LARGE SCALE GENOMIC DNA]</scope>
    <source>
        <strain evidence="1">K</strain>
    </source>
</reference>